<dbReference type="PANTHER" id="PTHR31326:SF1">
    <property type="entry name" value="PROTEIN CLT2, CHLOROPLASTIC"/>
    <property type="match status" value="1"/>
</dbReference>
<organism evidence="8">
    <name type="scientific">Babesia bovis</name>
    <dbReference type="NCBI Taxonomy" id="5865"/>
    <lineage>
        <taxon>Eukaryota</taxon>
        <taxon>Sar</taxon>
        <taxon>Alveolata</taxon>
        <taxon>Apicomplexa</taxon>
        <taxon>Aconoidasida</taxon>
        <taxon>Piroplasmida</taxon>
        <taxon>Babesiidae</taxon>
        <taxon>Babesia</taxon>
    </lineage>
</organism>
<feature type="transmembrane region" description="Helical" evidence="7">
    <location>
        <begin position="383"/>
        <end position="400"/>
    </location>
</feature>
<dbReference type="Pfam" id="PF08627">
    <property type="entry name" value="CRT-like"/>
    <property type="match status" value="1"/>
</dbReference>
<evidence type="ECO:0000256" key="5">
    <source>
        <dbReference type="ARBA" id="ARBA00022989"/>
    </source>
</evidence>
<reference evidence="8" key="1">
    <citation type="journal article" date="2014" name="BMC Genomics">
        <title>The Babesia bovis gene and promoter model: an update from full-length EST analysis.</title>
        <authorList>
            <person name="Yamagishi J."/>
            <person name="Wakaguri H."/>
            <person name="Yokoyama N."/>
            <person name="Yamashita R."/>
            <person name="Suzuki Y."/>
            <person name="Xuan X."/>
            <person name="Igarashi I."/>
        </authorList>
    </citation>
    <scope>NUCLEOTIDE SEQUENCE</scope>
    <source>
        <strain evidence="8">Texas</strain>
    </source>
</reference>
<evidence type="ECO:0000256" key="2">
    <source>
        <dbReference type="ARBA" id="ARBA00006690"/>
    </source>
</evidence>
<accession>S6B816</accession>
<dbReference type="InterPro" id="IPR013936">
    <property type="entry name" value="CRT-like"/>
</dbReference>
<feature type="transmembrane region" description="Helical" evidence="7">
    <location>
        <begin position="108"/>
        <end position="125"/>
    </location>
</feature>
<feature type="transmembrane region" description="Helical" evidence="7">
    <location>
        <begin position="324"/>
        <end position="344"/>
    </location>
</feature>
<feature type="transmembrane region" description="Helical" evidence="7">
    <location>
        <begin position="137"/>
        <end position="155"/>
    </location>
</feature>
<keyword evidence="4 7" id="KW-0812">Transmembrane</keyword>
<keyword evidence="5 7" id="KW-1133">Transmembrane helix</keyword>
<comment type="subcellular location">
    <subcellularLocation>
        <location evidence="1">Membrane</location>
        <topology evidence="1">Multi-pass membrane protein</topology>
    </subcellularLocation>
</comment>
<evidence type="ECO:0000256" key="6">
    <source>
        <dbReference type="ARBA" id="ARBA00023136"/>
    </source>
</evidence>
<evidence type="ECO:0000256" key="3">
    <source>
        <dbReference type="ARBA" id="ARBA00022448"/>
    </source>
</evidence>
<evidence type="ECO:0000256" key="4">
    <source>
        <dbReference type="ARBA" id="ARBA00022692"/>
    </source>
</evidence>
<dbReference type="EMBL" id="AK441412">
    <property type="protein sequence ID" value="BAN65206.1"/>
    <property type="molecule type" value="mRNA"/>
</dbReference>
<dbReference type="PANTHER" id="PTHR31326">
    <property type="entry name" value="PROTEIN CLT2, CHLOROPLASTIC"/>
    <property type="match status" value="1"/>
</dbReference>
<evidence type="ECO:0000313" key="8">
    <source>
        <dbReference type="EMBL" id="BAN65206.1"/>
    </source>
</evidence>
<evidence type="ECO:0008006" key="9">
    <source>
        <dbReference type="Google" id="ProtNLM"/>
    </source>
</evidence>
<feature type="transmembrane region" description="Helical" evidence="7">
    <location>
        <begin position="161"/>
        <end position="183"/>
    </location>
</feature>
<dbReference type="GO" id="GO:0016020">
    <property type="term" value="C:membrane"/>
    <property type="evidence" value="ECO:0007669"/>
    <property type="project" value="UniProtKB-SubCell"/>
</dbReference>
<keyword evidence="3" id="KW-0813">Transport</keyword>
<evidence type="ECO:0000256" key="7">
    <source>
        <dbReference type="SAM" id="Phobius"/>
    </source>
</evidence>
<gene>
    <name evidence="8" type="primary">BBOV_III003790</name>
</gene>
<keyword evidence="6 7" id="KW-0472">Membrane</keyword>
<evidence type="ECO:0000256" key="1">
    <source>
        <dbReference type="ARBA" id="ARBA00004141"/>
    </source>
</evidence>
<protein>
    <recommendedName>
        <fullName evidence="9">Chloroquine resistance transporter</fullName>
    </recommendedName>
</protein>
<name>S6B816_BABBO</name>
<feature type="transmembrane region" description="Helical" evidence="7">
    <location>
        <begin position="190"/>
        <end position="212"/>
    </location>
</feature>
<feature type="transmembrane region" description="Helical" evidence="7">
    <location>
        <begin position="351"/>
        <end position="371"/>
    </location>
</feature>
<feature type="transmembrane region" description="Helical" evidence="7">
    <location>
        <begin position="70"/>
        <end position="88"/>
    </location>
</feature>
<comment type="similarity">
    <text evidence="2">Belongs to the CRT-like transporter family.</text>
</comment>
<feature type="transmembrane region" description="Helical" evidence="7">
    <location>
        <begin position="218"/>
        <end position="237"/>
    </location>
</feature>
<dbReference type="AlphaFoldDB" id="S6B816"/>
<feature type="transmembrane region" description="Helical" evidence="7">
    <location>
        <begin position="249"/>
        <end position="271"/>
    </location>
</feature>
<proteinExistence type="evidence at transcript level"/>
<dbReference type="VEuPathDB" id="PiroplasmaDB:BBOV_III003790"/>
<sequence>MKGRLQLSRSESVDLSKYAHTLRGVHPRELDFSDEFYGTSDDSSSPLDFGHCSSNGFWSRTFDFVLRRRLIIACFVYVVMDILTTVYYKRLMDHTGNYVMVTMESLVVYFLILFSFIYVACRHFFPEYMSRPFDPHPLFLMGAFDIVATALSAVGSVNTSGILLVMLGQVAIPLTIIACKVILGRKYHKLHYLSSFFIIAFVCLKELTIPAVSERNDIYSNLLYIIACLPDSIASALRSGQYTSDSFHLVKYQFSAMALQFVLGLPVFAFIMSKRHTQPDLGIFGSIVHDIESGLACLFLGRNTIVDGCSETGFPRCDSCEGSLQIFLIYLLCNMIIRVAYIVIMMEGTVTLVFLLGTLKVPLCSIAFSLPAISGDSATDFEFIDVVCFVGIMVSLFLYGTGTKRLENETATRFSTPLLPDREDFSRVVSIQEPME</sequence>